<reference evidence="2 3" key="1">
    <citation type="submission" date="2014-02" db="EMBL/GenBank/DDBJ databases">
        <title>The small core and large imbalanced accessory genome model reveals a collaborative survival strategy of Sorangium cellulosum strains in nature.</title>
        <authorList>
            <person name="Han K."/>
            <person name="Peng R."/>
            <person name="Blom J."/>
            <person name="Li Y.-Z."/>
        </authorList>
    </citation>
    <scope>NUCLEOTIDE SEQUENCE [LARGE SCALE GENOMIC DNA]</scope>
    <source>
        <strain evidence="2 3">So0157-25</strain>
    </source>
</reference>
<protein>
    <submittedName>
        <fullName evidence="2">Uncharacterized protein</fullName>
    </submittedName>
</protein>
<name>A0A150PL51_SORCE</name>
<comment type="caution">
    <text evidence="2">The sequence shown here is derived from an EMBL/GenBank/DDBJ whole genome shotgun (WGS) entry which is preliminary data.</text>
</comment>
<dbReference type="Gene3D" id="1.10.1130.10">
    <property type="entry name" value="Flavocytochrome C3, Chain A"/>
    <property type="match status" value="1"/>
</dbReference>
<dbReference type="SUPFAM" id="SSF48695">
    <property type="entry name" value="Multiheme cytochromes"/>
    <property type="match status" value="1"/>
</dbReference>
<gene>
    <name evidence="2" type="ORF">BE08_34290</name>
</gene>
<proteinExistence type="predicted"/>
<accession>A0A150PL51</accession>
<dbReference type="Proteomes" id="UP000075420">
    <property type="component" value="Unassembled WGS sequence"/>
</dbReference>
<dbReference type="EMBL" id="JELY01001250">
    <property type="protein sequence ID" value="KYF56415.1"/>
    <property type="molecule type" value="Genomic_DNA"/>
</dbReference>
<evidence type="ECO:0000313" key="2">
    <source>
        <dbReference type="EMBL" id="KYF56415.1"/>
    </source>
</evidence>
<dbReference type="AlphaFoldDB" id="A0A150PL51"/>
<feature type="region of interest" description="Disordered" evidence="1">
    <location>
        <begin position="197"/>
        <end position="224"/>
    </location>
</feature>
<evidence type="ECO:0000256" key="1">
    <source>
        <dbReference type="SAM" id="MobiDB-lite"/>
    </source>
</evidence>
<evidence type="ECO:0000313" key="3">
    <source>
        <dbReference type="Proteomes" id="UP000075420"/>
    </source>
</evidence>
<feature type="compositionally biased region" description="Gly residues" evidence="1">
    <location>
        <begin position="214"/>
        <end position="224"/>
    </location>
</feature>
<sequence length="224" mass="23835">MRTPPCTPLFLYPAPPRCWASSAWPTRPVLGLLCLAHAAGCGDRDQPLALRPALDATPVASATIHHPDKLSGVPTDKRDSLGRPIRAACVTCHSLRRPEALPASAAELDEFHVGLRFEHGGLSCASCHVIGDQDTLRKADGEILPMRDAMQLCAQCHGPQLRDYAKGAHGGMSGHYAGGARVRNHCVDCHDPHVPAFQPSTPVLPPRDRFVGGHAAGTGEGAHR</sequence>
<dbReference type="InterPro" id="IPR036280">
    <property type="entry name" value="Multihaem_cyt_sf"/>
</dbReference>
<organism evidence="2 3">
    <name type="scientific">Sorangium cellulosum</name>
    <name type="common">Polyangium cellulosum</name>
    <dbReference type="NCBI Taxonomy" id="56"/>
    <lineage>
        <taxon>Bacteria</taxon>
        <taxon>Pseudomonadati</taxon>
        <taxon>Myxococcota</taxon>
        <taxon>Polyangia</taxon>
        <taxon>Polyangiales</taxon>
        <taxon>Polyangiaceae</taxon>
        <taxon>Sorangium</taxon>
    </lineage>
</organism>